<dbReference type="InterPro" id="IPR032370">
    <property type="entry name" value="FlgT_N"/>
</dbReference>
<keyword evidence="3" id="KW-1185">Reference proteome</keyword>
<sequence>MLKMRSGGKESMINRFLSLLVGVLMLPVIAQASLDSRVEEMLESDQLLSMYEDNTLGRTVIAIGLGMNRSASVAQEMSRQDALKTLTTFLKGERLTAVDRAEQGWKGNQVLEAYYSSITTEVEGSLKSVWTFRIGELDGMTYTVLVISENSRNYTEEMDDQNNTVKAQGVASLSSGVDVARTTALNNALRNAVEQYGGVQLAAKTTIENAEKYQGKLSTVSSGHVSRYKIEVETQDSDNYYVTIVAEISDSVPKGEENFSVVKEGLGRPTFAIESGHIEVARSIRELFSEQGLDVVSDSETARYRVKADVQTHEYDAMAGMKGMRTTIRVRIHDRFSNEDLLYIISDPDKSVEISDSAVLRQRNSLNYAIDDIEGELTGSIRKAFVDQFNNGSKVTVTLKNFDRMRDVDELLACIESLPLTRSVTVSPIQKRDVTYDVIYLGDPSGLQLDILKQAQSYRLQGLKVKSTKDGTIQMTF</sequence>
<dbReference type="eggNOG" id="ENOG503052G">
    <property type="taxonomic scope" value="Bacteria"/>
</dbReference>
<proteinExistence type="predicted"/>
<evidence type="ECO:0000313" key="2">
    <source>
        <dbReference type="EMBL" id="KEQ16403.1"/>
    </source>
</evidence>
<evidence type="ECO:0000313" key="3">
    <source>
        <dbReference type="Proteomes" id="UP000028073"/>
    </source>
</evidence>
<dbReference type="EMBL" id="JOKH01000005">
    <property type="protein sequence ID" value="KEQ16403.1"/>
    <property type="molecule type" value="Genomic_DNA"/>
</dbReference>
<dbReference type="Pfam" id="PF16548">
    <property type="entry name" value="FlgT_N"/>
    <property type="match status" value="1"/>
</dbReference>
<dbReference type="AlphaFoldDB" id="A0A081ND80"/>
<accession>A0A081ND80</accession>
<organism evidence="2 3">
    <name type="scientific">Endozoicomonas numazuensis</name>
    <dbReference type="NCBI Taxonomy" id="1137799"/>
    <lineage>
        <taxon>Bacteria</taxon>
        <taxon>Pseudomonadati</taxon>
        <taxon>Pseudomonadota</taxon>
        <taxon>Gammaproteobacteria</taxon>
        <taxon>Oceanospirillales</taxon>
        <taxon>Endozoicomonadaceae</taxon>
        <taxon>Endozoicomonas</taxon>
    </lineage>
</organism>
<dbReference type="Gene3D" id="3.30.1660.40">
    <property type="entry name" value="FlgT, N-terminal domain"/>
    <property type="match status" value="1"/>
</dbReference>
<evidence type="ECO:0000259" key="1">
    <source>
        <dbReference type="Pfam" id="PF16548"/>
    </source>
</evidence>
<comment type="caution">
    <text evidence="2">The sequence shown here is derived from an EMBL/GenBank/DDBJ whole genome shotgun (WGS) entry which is preliminary data.</text>
</comment>
<dbReference type="STRING" id="1137799.GZ78_21275"/>
<protein>
    <recommendedName>
        <fullName evidence="1">Flagellar assembly protein T N-terminal domain-containing protein</fullName>
    </recommendedName>
</protein>
<name>A0A081ND80_9GAMM</name>
<dbReference type="Proteomes" id="UP000028073">
    <property type="component" value="Unassembled WGS sequence"/>
</dbReference>
<reference evidence="2 3" key="1">
    <citation type="submission" date="2014-06" db="EMBL/GenBank/DDBJ databases">
        <title>Whole Genome Sequences of Three Symbiotic Endozoicomonas Bacteria.</title>
        <authorList>
            <person name="Neave M.J."/>
            <person name="Apprill A."/>
            <person name="Voolstra C.R."/>
        </authorList>
    </citation>
    <scope>NUCLEOTIDE SEQUENCE [LARGE SCALE GENOMIC DNA]</scope>
    <source>
        <strain evidence="2 3">DSM 25634</strain>
    </source>
</reference>
<feature type="domain" description="Flagellar assembly protein T N-terminal" evidence="1">
    <location>
        <begin position="164"/>
        <end position="249"/>
    </location>
</feature>
<gene>
    <name evidence="2" type="ORF">GZ78_21275</name>
</gene>
<dbReference type="InterPro" id="IPR038180">
    <property type="entry name" value="FlgT_N_sf"/>
</dbReference>